<accession>A0A183FZ55</accession>
<sequence>MTHDYSPTVFADVACGGTVVLGLFVEKLTRKVEREEVAGAVRLVEAVDRNCPQRQLAVEGQVDGINAKNCKVAEKGHQIHRRLMAELMIFAEKQEQADIELVEAQKESSVLVKSVRGCYKVLYGEEYAPVTDGAGASGSTGRAEDVSLGSKSSIALFRTMGPR</sequence>
<dbReference type="Proteomes" id="UP000050761">
    <property type="component" value="Unassembled WGS sequence"/>
</dbReference>
<accession>A0A3P8DCC7</accession>
<dbReference type="AlphaFoldDB" id="A0A183FZ55"/>
<protein>
    <submittedName>
        <fullName evidence="3">Methyltranfer_dom domain-containing protein</fullName>
    </submittedName>
</protein>
<organism evidence="2 3">
    <name type="scientific">Heligmosomoides polygyrus</name>
    <name type="common">Parasitic roundworm</name>
    <dbReference type="NCBI Taxonomy" id="6339"/>
    <lineage>
        <taxon>Eukaryota</taxon>
        <taxon>Metazoa</taxon>
        <taxon>Ecdysozoa</taxon>
        <taxon>Nematoda</taxon>
        <taxon>Chromadorea</taxon>
        <taxon>Rhabditida</taxon>
        <taxon>Rhabditina</taxon>
        <taxon>Rhabditomorpha</taxon>
        <taxon>Strongyloidea</taxon>
        <taxon>Heligmosomidae</taxon>
        <taxon>Heligmosomoides</taxon>
    </lineage>
</organism>
<keyword evidence="2" id="KW-1185">Reference proteome</keyword>
<reference evidence="1 2" key="1">
    <citation type="submission" date="2018-11" db="EMBL/GenBank/DDBJ databases">
        <authorList>
            <consortium name="Pathogen Informatics"/>
        </authorList>
    </citation>
    <scope>NUCLEOTIDE SEQUENCE [LARGE SCALE GENOMIC DNA]</scope>
</reference>
<dbReference type="WBParaSite" id="HPBE_0001400001-mRNA-1">
    <property type="protein sequence ID" value="HPBE_0001400001-mRNA-1"/>
    <property type="gene ID" value="HPBE_0001400001"/>
</dbReference>
<name>A0A183FZ55_HELPZ</name>
<gene>
    <name evidence="1" type="ORF">HPBE_LOCUS14001</name>
</gene>
<evidence type="ECO:0000313" key="2">
    <source>
        <dbReference type="Proteomes" id="UP000050761"/>
    </source>
</evidence>
<dbReference type="EMBL" id="UZAH01028163">
    <property type="protein sequence ID" value="VDO98158.1"/>
    <property type="molecule type" value="Genomic_DNA"/>
</dbReference>
<evidence type="ECO:0000313" key="3">
    <source>
        <dbReference type="WBParaSite" id="HPBE_0001400001-mRNA-1"/>
    </source>
</evidence>
<evidence type="ECO:0000313" key="1">
    <source>
        <dbReference type="EMBL" id="VDO98158.1"/>
    </source>
</evidence>
<proteinExistence type="predicted"/>
<reference evidence="3" key="2">
    <citation type="submission" date="2019-09" db="UniProtKB">
        <authorList>
            <consortium name="WormBaseParasite"/>
        </authorList>
    </citation>
    <scope>IDENTIFICATION</scope>
</reference>